<feature type="transmembrane region" description="Helical" evidence="1">
    <location>
        <begin position="210"/>
        <end position="228"/>
    </location>
</feature>
<sequence>MQLAQFDFALFDFVLASLLMGLGIGADVAIATFARASQLSSLRMAAIWIVGVSFTHTVFPMLGYLVTYFSIQLQPNIEPIIGLVAFSFIFIYLKGELADFTDNNQDDSADRQILVTLGLILAVSWDALWSGPAKSAQVIGWPELLIWTSFIVVGVLVSALAMISLRVAHSMKDSMKMSPTMHWISHWLQYTVIGYFGLLALVRYTLDVPLYWWQVVLISALGIGLYMSQVGQRVLLIKLKTKSS</sequence>
<reference evidence="2 3" key="1">
    <citation type="submission" date="2023-10" db="EMBL/GenBank/DDBJ databases">
        <title>Glaciecola aquimarina strain GGW-M5 nov., isolated from a coastal seawater.</title>
        <authorList>
            <person name="Bayburt H."/>
            <person name="Kim J.M."/>
            <person name="Choi B.J."/>
            <person name="Jeon C.O."/>
        </authorList>
    </citation>
    <scope>NUCLEOTIDE SEQUENCE [LARGE SCALE GENOMIC DNA]</scope>
    <source>
        <strain evidence="2 3">KCTC 32108</strain>
    </source>
</reference>
<feature type="transmembrane region" description="Helical" evidence="1">
    <location>
        <begin position="46"/>
        <end position="71"/>
    </location>
</feature>
<accession>A0ABU3SXR4</accession>
<protein>
    <recommendedName>
        <fullName evidence="4">Manganese efflux pump MntP</fullName>
    </recommendedName>
</protein>
<gene>
    <name evidence="2" type="ORF">RS130_13530</name>
</gene>
<feature type="transmembrane region" description="Helical" evidence="1">
    <location>
        <begin position="77"/>
        <end position="93"/>
    </location>
</feature>
<keyword evidence="1" id="KW-0472">Membrane</keyword>
<evidence type="ECO:0008006" key="4">
    <source>
        <dbReference type="Google" id="ProtNLM"/>
    </source>
</evidence>
<keyword evidence="3" id="KW-1185">Reference proteome</keyword>
<evidence type="ECO:0000313" key="2">
    <source>
        <dbReference type="EMBL" id="MDU0354805.1"/>
    </source>
</evidence>
<name>A0ABU3SXR4_9ALTE</name>
<evidence type="ECO:0000256" key="1">
    <source>
        <dbReference type="SAM" id="Phobius"/>
    </source>
</evidence>
<organism evidence="2 3">
    <name type="scientific">Paraglaciecola aquimarina</name>
    <dbReference type="NCBI Taxonomy" id="1235557"/>
    <lineage>
        <taxon>Bacteria</taxon>
        <taxon>Pseudomonadati</taxon>
        <taxon>Pseudomonadota</taxon>
        <taxon>Gammaproteobacteria</taxon>
        <taxon>Alteromonadales</taxon>
        <taxon>Alteromonadaceae</taxon>
        <taxon>Paraglaciecola</taxon>
    </lineage>
</organism>
<dbReference type="EMBL" id="JAWDIO010000002">
    <property type="protein sequence ID" value="MDU0354805.1"/>
    <property type="molecule type" value="Genomic_DNA"/>
</dbReference>
<keyword evidence="1" id="KW-1133">Transmembrane helix</keyword>
<keyword evidence="1" id="KW-0812">Transmembrane</keyword>
<feature type="transmembrane region" description="Helical" evidence="1">
    <location>
        <begin position="144"/>
        <end position="167"/>
    </location>
</feature>
<feature type="transmembrane region" description="Helical" evidence="1">
    <location>
        <begin position="187"/>
        <end position="204"/>
    </location>
</feature>
<proteinExistence type="predicted"/>
<comment type="caution">
    <text evidence="2">The sequence shown here is derived from an EMBL/GenBank/DDBJ whole genome shotgun (WGS) entry which is preliminary data.</text>
</comment>
<evidence type="ECO:0000313" key="3">
    <source>
        <dbReference type="Proteomes" id="UP001247805"/>
    </source>
</evidence>
<dbReference type="RefSeq" id="WP_316026380.1">
    <property type="nucleotide sequence ID" value="NZ_JAWDIO010000002.1"/>
</dbReference>
<dbReference type="Proteomes" id="UP001247805">
    <property type="component" value="Unassembled WGS sequence"/>
</dbReference>
<feature type="transmembrane region" description="Helical" evidence="1">
    <location>
        <begin position="113"/>
        <end position="132"/>
    </location>
</feature>
<feature type="transmembrane region" description="Helical" evidence="1">
    <location>
        <begin position="13"/>
        <end position="34"/>
    </location>
</feature>